<feature type="compositionally biased region" description="Polar residues" evidence="1">
    <location>
        <begin position="145"/>
        <end position="160"/>
    </location>
</feature>
<accession>Q0W243</accession>
<dbReference type="AlphaFoldDB" id="Q0W243"/>
<reference evidence="2 3" key="1">
    <citation type="journal article" date="2006" name="Science">
        <title>Genome of rice cluster I archaea -- the key methane producers in the rice rhizosphere.</title>
        <authorList>
            <person name="Erkel C."/>
            <person name="Kube M."/>
            <person name="Reinhardt R."/>
            <person name="Liesack W."/>
        </authorList>
    </citation>
    <scope>NUCLEOTIDE SEQUENCE [LARGE SCALE GENOMIC DNA]</scope>
    <source>
        <strain evidence="3">DSM 22066 / NBRC 105507 / MRE50</strain>
    </source>
</reference>
<dbReference type="KEGG" id="rci:RCIX2474"/>
<gene>
    <name evidence="2" type="ORF">RCIX2474</name>
</gene>
<evidence type="ECO:0000313" key="2">
    <source>
        <dbReference type="EMBL" id="CAJ37550.1"/>
    </source>
</evidence>
<proteinExistence type="predicted"/>
<organism evidence="2 3">
    <name type="scientific">Methanocella arvoryzae (strain DSM 22066 / NBRC 105507 / MRE50)</name>
    <dbReference type="NCBI Taxonomy" id="351160"/>
    <lineage>
        <taxon>Archaea</taxon>
        <taxon>Methanobacteriati</taxon>
        <taxon>Methanobacteriota</taxon>
        <taxon>Stenosarchaea group</taxon>
        <taxon>Methanomicrobia</taxon>
        <taxon>Methanocellales</taxon>
        <taxon>Methanocellaceae</taxon>
        <taxon>Methanocella</taxon>
    </lineage>
</organism>
<evidence type="ECO:0000313" key="3">
    <source>
        <dbReference type="Proteomes" id="UP000000663"/>
    </source>
</evidence>
<dbReference type="RefSeq" id="WP_012035032.1">
    <property type="nucleotide sequence ID" value="NC_009464.1"/>
</dbReference>
<dbReference type="eggNOG" id="arCOG06717">
    <property type="taxonomic scope" value="Archaea"/>
</dbReference>
<feature type="region of interest" description="Disordered" evidence="1">
    <location>
        <begin position="137"/>
        <end position="160"/>
    </location>
</feature>
<keyword evidence="3" id="KW-1185">Reference proteome</keyword>
<dbReference type="OrthoDB" id="12371at2157"/>
<sequence length="160" mass="17081">MDKFMIITLTVTALLLVVAGGAIVYSSSAGEVVNTSGDAMKIAEKFISTEATFKFDGMPDTLTFKPAVAKTPDTYEIIVEFTSRSAGFGDRSDMMTAQVLTPHEAVITVEKGVVISAVMDGQWDMLTQKAIESPATMPRLEGNTVIPTVQDDGTGNQPQL</sequence>
<dbReference type="Proteomes" id="UP000000663">
    <property type="component" value="Chromosome"/>
</dbReference>
<dbReference type="EMBL" id="AM114193">
    <property type="protein sequence ID" value="CAJ37550.1"/>
    <property type="molecule type" value="Genomic_DNA"/>
</dbReference>
<name>Q0W243_METAR</name>
<dbReference type="GeneID" id="5144714"/>
<evidence type="ECO:0000256" key="1">
    <source>
        <dbReference type="SAM" id="MobiDB-lite"/>
    </source>
</evidence>
<protein>
    <submittedName>
        <fullName evidence="2">Uncharacterized protein</fullName>
    </submittedName>
</protein>